<accession>I3SZ68</accession>
<evidence type="ECO:0000313" key="2">
    <source>
        <dbReference type="EMBL" id="AFK45560.1"/>
    </source>
</evidence>
<reference evidence="2" key="1">
    <citation type="submission" date="2012-05" db="EMBL/GenBank/DDBJ databases">
        <authorList>
            <person name="Krishnakumar V."/>
            <person name="Cheung F."/>
            <person name="Xiao Y."/>
            <person name="Chan A."/>
            <person name="Moskal W.A."/>
            <person name="Town C.D."/>
        </authorList>
    </citation>
    <scope>NUCLEOTIDE SEQUENCE</scope>
</reference>
<feature type="compositionally biased region" description="Basic and acidic residues" evidence="1">
    <location>
        <begin position="8"/>
        <end position="18"/>
    </location>
</feature>
<dbReference type="AlphaFoldDB" id="I3SZ68"/>
<dbReference type="EMBL" id="BT145766">
    <property type="protein sequence ID" value="AFK45560.1"/>
    <property type="molecule type" value="mRNA"/>
</dbReference>
<name>I3SZ68_LOTJA</name>
<proteinExistence type="evidence at transcript level"/>
<protein>
    <submittedName>
        <fullName evidence="2">Uncharacterized protein</fullName>
    </submittedName>
</protein>
<evidence type="ECO:0000256" key="1">
    <source>
        <dbReference type="SAM" id="MobiDB-lite"/>
    </source>
</evidence>
<sequence length="137" mass="14376">MLPTVTNADRHTGGEDGRPPPGLVSADSSRRRMSGPILNTLSSANIMGQSSGSSRRVAVSGSREAFVSAESDVRTRTAEASAGAAHRILSGQRTSPAGSSDPKRVVSSGRNVSHVKNYDTALKGMEGLQLENDERNQ</sequence>
<organism evidence="2">
    <name type="scientific">Lotus japonicus</name>
    <name type="common">Lotus corniculatus var. japonicus</name>
    <dbReference type="NCBI Taxonomy" id="34305"/>
    <lineage>
        <taxon>Eukaryota</taxon>
        <taxon>Viridiplantae</taxon>
        <taxon>Streptophyta</taxon>
        <taxon>Embryophyta</taxon>
        <taxon>Tracheophyta</taxon>
        <taxon>Spermatophyta</taxon>
        <taxon>Magnoliopsida</taxon>
        <taxon>eudicotyledons</taxon>
        <taxon>Gunneridae</taxon>
        <taxon>Pentapetalae</taxon>
        <taxon>rosids</taxon>
        <taxon>fabids</taxon>
        <taxon>Fabales</taxon>
        <taxon>Fabaceae</taxon>
        <taxon>Papilionoideae</taxon>
        <taxon>50 kb inversion clade</taxon>
        <taxon>NPAAA clade</taxon>
        <taxon>Hologalegina</taxon>
        <taxon>robinioid clade</taxon>
        <taxon>Loteae</taxon>
        <taxon>Lotus</taxon>
    </lineage>
</organism>
<feature type="region of interest" description="Disordered" evidence="1">
    <location>
        <begin position="1"/>
        <end position="36"/>
    </location>
</feature>
<feature type="region of interest" description="Disordered" evidence="1">
    <location>
        <begin position="65"/>
        <end position="112"/>
    </location>
</feature>